<organism evidence="1 2">
    <name type="scientific">Planococcus versutus</name>
    <dbReference type="NCBI Taxonomy" id="1302659"/>
    <lineage>
        <taxon>Bacteria</taxon>
        <taxon>Bacillati</taxon>
        <taxon>Bacillota</taxon>
        <taxon>Bacilli</taxon>
        <taxon>Bacillales</taxon>
        <taxon>Caryophanaceae</taxon>
        <taxon>Planococcus</taxon>
    </lineage>
</organism>
<accession>A0A1B1RY77</accession>
<dbReference type="RefSeq" id="WP_049694332.1">
    <property type="nucleotide sequence ID" value="NZ_CP016540.2"/>
</dbReference>
<evidence type="ECO:0008006" key="3">
    <source>
        <dbReference type="Google" id="ProtNLM"/>
    </source>
</evidence>
<proteinExistence type="predicted"/>
<protein>
    <recommendedName>
        <fullName evidence="3">Peptidase C39-like domain-containing protein</fullName>
    </recommendedName>
</protein>
<dbReference type="OrthoDB" id="2435874at2"/>
<evidence type="ECO:0000313" key="1">
    <source>
        <dbReference type="EMBL" id="ANU25901.1"/>
    </source>
</evidence>
<dbReference type="AlphaFoldDB" id="A0A1B1RY77"/>
<sequence>MKKIITFQGLSQYDSNIQEKYRASACGPVTVSSILQFHEKLEIGSNQLYRLLGATRIGLFTWRLLRNFRKVTGPRYDIKKIHAIEEVKKELLADRPLAMKFDRYFTFHWFSTPRYSYHWVPLIGFEQTEDDVVLYFHDNGQKNRPSKIETASYLENRNVLTFVQIMPKDHL</sequence>
<gene>
    <name evidence="1" type="ORF">I858_002380</name>
</gene>
<dbReference type="KEGG" id="pll:I858_002380"/>
<dbReference type="EMBL" id="CP016540">
    <property type="protein sequence ID" value="ANU25901.1"/>
    <property type="molecule type" value="Genomic_DNA"/>
</dbReference>
<keyword evidence="2" id="KW-1185">Reference proteome</keyword>
<reference evidence="1" key="1">
    <citation type="submission" date="2016-10" db="EMBL/GenBank/DDBJ databases">
        <authorList>
            <person name="See-Too W.S."/>
        </authorList>
    </citation>
    <scope>NUCLEOTIDE SEQUENCE</scope>
    <source>
        <strain evidence="1">L10.15</strain>
    </source>
</reference>
<dbReference type="Proteomes" id="UP000053354">
    <property type="component" value="Chromosome"/>
</dbReference>
<evidence type="ECO:0000313" key="2">
    <source>
        <dbReference type="Proteomes" id="UP000053354"/>
    </source>
</evidence>
<name>A0A1B1RY77_9BACL</name>
<dbReference type="STRING" id="1302659.I858_002380"/>